<proteinExistence type="predicted"/>
<sequence>MNLKLQKQQKQFCNIFAIILQ</sequence>
<name>T1JN69_STRMM</name>
<dbReference type="EnsemblMetazoa" id="SMAR015298-RA">
    <property type="protein sequence ID" value="SMAR015298-PA"/>
    <property type="gene ID" value="SMAR015298"/>
</dbReference>
<dbReference type="Proteomes" id="UP000014500">
    <property type="component" value="Unassembled WGS sequence"/>
</dbReference>
<dbReference type="EMBL" id="JH432006">
    <property type="status" value="NOT_ANNOTATED_CDS"/>
    <property type="molecule type" value="Genomic_DNA"/>
</dbReference>
<reference evidence="2" key="1">
    <citation type="submission" date="2011-05" db="EMBL/GenBank/DDBJ databases">
        <authorList>
            <person name="Richards S.R."/>
            <person name="Qu J."/>
            <person name="Jiang H."/>
            <person name="Jhangiani S.N."/>
            <person name="Agravi P."/>
            <person name="Goodspeed R."/>
            <person name="Gross S."/>
            <person name="Mandapat C."/>
            <person name="Jackson L."/>
            <person name="Mathew T."/>
            <person name="Pu L."/>
            <person name="Thornton R."/>
            <person name="Saada N."/>
            <person name="Wilczek-Boney K.B."/>
            <person name="Lee S."/>
            <person name="Kovar C."/>
            <person name="Wu Y."/>
            <person name="Scherer S.E."/>
            <person name="Worley K.C."/>
            <person name="Muzny D.M."/>
            <person name="Gibbs R."/>
        </authorList>
    </citation>
    <scope>NUCLEOTIDE SEQUENCE</scope>
    <source>
        <strain evidence="2">Brora</strain>
    </source>
</reference>
<protein>
    <submittedName>
        <fullName evidence="1">Uncharacterized protein</fullName>
    </submittedName>
</protein>
<evidence type="ECO:0000313" key="1">
    <source>
        <dbReference type="EnsemblMetazoa" id="SMAR015298-PA"/>
    </source>
</evidence>
<dbReference type="AlphaFoldDB" id="T1JN69"/>
<organism evidence="1 2">
    <name type="scientific">Strigamia maritima</name>
    <name type="common">European centipede</name>
    <name type="synonym">Geophilus maritimus</name>
    <dbReference type="NCBI Taxonomy" id="126957"/>
    <lineage>
        <taxon>Eukaryota</taxon>
        <taxon>Metazoa</taxon>
        <taxon>Ecdysozoa</taxon>
        <taxon>Arthropoda</taxon>
        <taxon>Myriapoda</taxon>
        <taxon>Chilopoda</taxon>
        <taxon>Pleurostigmophora</taxon>
        <taxon>Geophilomorpha</taxon>
        <taxon>Linotaeniidae</taxon>
        <taxon>Strigamia</taxon>
    </lineage>
</organism>
<reference evidence="1" key="2">
    <citation type="submission" date="2015-02" db="UniProtKB">
        <authorList>
            <consortium name="EnsemblMetazoa"/>
        </authorList>
    </citation>
    <scope>IDENTIFICATION</scope>
</reference>
<keyword evidence="2" id="KW-1185">Reference proteome</keyword>
<evidence type="ECO:0000313" key="2">
    <source>
        <dbReference type="Proteomes" id="UP000014500"/>
    </source>
</evidence>
<dbReference type="HOGENOM" id="CLU_3427001_0_0_1"/>
<accession>T1JN69</accession>